<name>A0AAV2VYX3_9VIBR</name>
<dbReference type="RefSeq" id="WP_022613856.1">
    <property type="nucleotide sequence ID" value="NZ_LK391965.1"/>
</dbReference>
<evidence type="ECO:0000256" key="2">
    <source>
        <dbReference type="ARBA" id="ARBA00022737"/>
    </source>
</evidence>
<feature type="domain" description="Rhodanese" evidence="3">
    <location>
        <begin position="16"/>
        <end position="132"/>
    </location>
</feature>
<evidence type="ECO:0000259" key="3">
    <source>
        <dbReference type="PROSITE" id="PS50206"/>
    </source>
</evidence>
<keyword evidence="1 4" id="KW-0808">Transferase</keyword>
<evidence type="ECO:0000256" key="1">
    <source>
        <dbReference type="ARBA" id="ARBA00022679"/>
    </source>
</evidence>
<dbReference type="CDD" id="cd01449">
    <property type="entry name" value="TST_Repeat_2"/>
    <property type="match status" value="1"/>
</dbReference>
<dbReference type="PANTHER" id="PTHR11364:SF27">
    <property type="entry name" value="SULFURTRANSFERASE"/>
    <property type="match status" value="1"/>
</dbReference>
<feature type="domain" description="Rhodanese" evidence="3">
    <location>
        <begin position="163"/>
        <end position="276"/>
    </location>
</feature>
<protein>
    <submittedName>
        <fullName evidence="4">3-mercaptopyruvate sulfurtransferase</fullName>
        <ecNumber evidence="4">2.8.1.2</ecNumber>
    </submittedName>
</protein>
<dbReference type="InterPro" id="IPR036873">
    <property type="entry name" value="Rhodanese-like_dom_sf"/>
</dbReference>
<dbReference type="SUPFAM" id="SSF52821">
    <property type="entry name" value="Rhodanese/Cell cycle control phosphatase"/>
    <property type="match status" value="2"/>
</dbReference>
<evidence type="ECO:0000313" key="4">
    <source>
        <dbReference type="EMBL" id="CCO49841.1"/>
    </source>
</evidence>
<dbReference type="Gene3D" id="3.40.250.10">
    <property type="entry name" value="Rhodanese-like domain"/>
    <property type="match status" value="2"/>
</dbReference>
<proteinExistence type="predicted"/>
<dbReference type="InterPro" id="IPR001763">
    <property type="entry name" value="Rhodanese-like_dom"/>
</dbReference>
<reference evidence="4 5" key="1">
    <citation type="journal article" date="2013" name="ISME J.">
        <title>Comparative genomics of pathogenic lineages of Vibrio nigripulchritudo identifies virulence-associated traits.</title>
        <authorList>
            <person name="Goudenege D."/>
            <person name="Labreuche Y."/>
            <person name="Krin E."/>
            <person name="Ansquer D."/>
            <person name="Mangenot S."/>
            <person name="Calteau A."/>
            <person name="Medigue C."/>
            <person name="Mazel D."/>
            <person name="Polz M.F."/>
            <person name="Le Roux F."/>
        </authorList>
    </citation>
    <scope>NUCLEOTIDE SEQUENCE [LARGE SCALE GENOMIC DNA]</scope>
    <source>
        <strain evidence="4 5">SOn1</strain>
    </source>
</reference>
<dbReference type="PROSITE" id="PS50206">
    <property type="entry name" value="RHODANESE_3"/>
    <property type="match status" value="2"/>
</dbReference>
<dbReference type="PANTHER" id="PTHR11364">
    <property type="entry name" value="THIOSULFATE SULFERTANSFERASE"/>
    <property type="match status" value="1"/>
</dbReference>
<sequence>MAKALVTPEWVSQRINDQKVVILDASLDLMIPGAPEPANAGYIPGSLRFDYDKVVYDKSSPLPHMLPPEHEFQAHARAMGIDTDSVVVVYDQAGTYASPRAWWMFKTMGFDSVYLLEGGLRAWINAGYKTQCALSTPIGSGNFIARLNKDLVYSSRDILNSISRENTYTFDARPRARYEGNVTEPRPGVRSGRIPGSHSLPFGELMNGDKFKPVSELTHLFNNWDINSESQLIFSCGSGVTAAILALAAYEVGFEKFSVYDGSWTEWGQRIELPIEVG</sequence>
<dbReference type="EMBL" id="CAOF01000188">
    <property type="protein sequence ID" value="CCO49841.1"/>
    <property type="molecule type" value="Genomic_DNA"/>
</dbReference>
<dbReference type="EC" id="2.8.1.2" evidence="4"/>
<organism evidence="4 5">
    <name type="scientific">Vibrio nigripulchritudo SOn1</name>
    <dbReference type="NCBI Taxonomy" id="1238450"/>
    <lineage>
        <taxon>Bacteria</taxon>
        <taxon>Pseudomonadati</taxon>
        <taxon>Pseudomonadota</taxon>
        <taxon>Gammaproteobacteria</taxon>
        <taxon>Vibrionales</taxon>
        <taxon>Vibrionaceae</taxon>
        <taxon>Vibrio</taxon>
    </lineage>
</organism>
<gene>
    <name evidence="4" type="ORF">VIBNISOn1_910006</name>
</gene>
<evidence type="ECO:0000313" key="5">
    <source>
        <dbReference type="Proteomes" id="UP000018211"/>
    </source>
</evidence>
<dbReference type="GO" id="GO:0016784">
    <property type="term" value="F:3-mercaptopyruvate sulfurtransferase activity"/>
    <property type="evidence" value="ECO:0007669"/>
    <property type="project" value="UniProtKB-EC"/>
</dbReference>
<dbReference type="Pfam" id="PF00581">
    <property type="entry name" value="Rhodanese"/>
    <property type="match status" value="2"/>
</dbReference>
<dbReference type="GO" id="GO:0004792">
    <property type="term" value="F:thiosulfate-cyanide sulfurtransferase activity"/>
    <property type="evidence" value="ECO:0007669"/>
    <property type="project" value="TreeGrafter"/>
</dbReference>
<dbReference type="CDD" id="cd01448">
    <property type="entry name" value="TST_Repeat_1"/>
    <property type="match status" value="1"/>
</dbReference>
<keyword evidence="2" id="KW-0677">Repeat</keyword>
<dbReference type="FunFam" id="3.40.250.10:FF:000001">
    <property type="entry name" value="Sulfurtransferase"/>
    <property type="match status" value="1"/>
</dbReference>
<accession>A0AAV2VYX3</accession>
<dbReference type="Proteomes" id="UP000018211">
    <property type="component" value="Unassembled WGS sequence"/>
</dbReference>
<comment type="caution">
    <text evidence="4">The sequence shown here is derived from an EMBL/GenBank/DDBJ whole genome shotgun (WGS) entry which is preliminary data.</text>
</comment>
<dbReference type="InterPro" id="IPR045078">
    <property type="entry name" value="TST/MPST-like"/>
</dbReference>
<dbReference type="AlphaFoldDB" id="A0AAV2VYX3"/>
<dbReference type="SMART" id="SM00450">
    <property type="entry name" value="RHOD"/>
    <property type="match status" value="2"/>
</dbReference>